<comment type="caution">
    <text evidence="2">The sequence shown here is derived from an EMBL/GenBank/DDBJ whole genome shotgun (WGS) entry which is preliminary data.</text>
</comment>
<dbReference type="EMBL" id="JANAWD010000598">
    <property type="protein sequence ID" value="KAJ3477397.1"/>
    <property type="molecule type" value="Genomic_DNA"/>
</dbReference>
<reference evidence="2" key="1">
    <citation type="submission" date="2022-07" db="EMBL/GenBank/DDBJ databases">
        <title>Genome Sequence of Physisporinus lineatus.</title>
        <authorList>
            <person name="Buettner E."/>
        </authorList>
    </citation>
    <scope>NUCLEOTIDE SEQUENCE</scope>
    <source>
        <strain evidence="2">VT162</strain>
    </source>
</reference>
<accession>A0AAD5UTT9</accession>
<gene>
    <name evidence="2" type="ORF">NLI96_g10491</name>
</gene>
<protein>
    <recommendedName>
        <fullName evidence="4">BTB domain-containing protein</fullName>
    </recommendedName>
</protein>
<sequence>MENFFPPPNPLSDDNSLLEMTTDININEELNQDTGLTGEAASPAPSGTTDESENAEPIASSTVFHSSFNVEEGYPDILLVSVDHVVFHVHQHRLLQSSQNNFAGTFPLILLPIPSITPLVTFPAHSDVLNITLHVIYNIPFRLLQPTLEAMLASIPVLKAFGIPLSEHVIPSKPLFQSILSFMPLRPMDVFISAAESNIEELAVSSSSYLLSFDLAAISDPMAERMGPIYLKRLFLLHSYRLNVLKTLCFEPPKQHTPTLTCCFEDQQALTRAWNLACSAFAWEGTPDLPVGIIRTTLYSLATGVACPECKASLDGRVKEVVRDWSMTKRTI</sequence>
<name>A0AAD5UTT9_9APHY</name>
<proteinExistence type="predicted"/>
<evidence type="ECO:0000313" key="2">
    <source>
        <dbReference type="EMBL" id="KAJ3477397.1"/>
    </source>
</evidence>
<evidence type="ECO:0000256" key="1">
    <source>
        <dbReference type="SAM" id="MobiDB-lite"/>
    </source>
</evidence>
<keyword evidence="3" id="KW-1185">Reference proteome</keyword>
<dbReference type="Proteomes" id="UP001212997">
    <property type="component" value="Unassembled WGS sequence"/>
</dbReference>
<feature type="region of interest" description="Disordered" evidence="1">
    <location>
        <begin position="30"/>
        <end position="56"/>
    </location>
</feature>
<dbReference type="AlphaFoldDB" id="A0AAD5UTT9"/>
<evidence type="ECO:0000313" key="3">
    <source>
        <dbReference type="Proteomes" id="UP001212997"/>
    </source>
</evidence>
<evidence type="ECO:0008006" key="4">
    <source>
        <dbReference type="Google" id="ProtNLM"/>
    </source>
</evidence>
<organism evidence="2 3">
    <name type="scientific">Meripilus lineatus</name>
    <dbReference type="NCBI Taxonomy" id="2056292"/>
    <lineage>
        <taxon>Eukaryota</taxon>
        <taxon>Fungi</taxon>
        <taxon>Dikarya</taxon>
        <taxon>Basidiomycota</taxon>
        <taxon>Agaricomycotina</taxon>
        <taxon>Agaricomycetes</taxon>
        <taxon>Polyporales</taxon>
        <taxon>Meripilaceae</taxon>
        <taxon>Meripilus</taxon>
    </lineage>
</organism>